<dbReference type="PANTHER" id="PTHR12673:SF159">
    <property type="entry name" value="LD03170P"/>
    <property type="match status" value="1"/>
</dbReference>
<dbReference type="InterPro" id="IPR011011">
    <property type="entry name" value="Znf_FYVE_PHD"/>
</dbReference>
<organism evidence="4">
    <name type="scientific">Spongospora subterranea</name>
    <dbReference type="NCBI Taxonomy" id="70186"/>
    <lineage>
        <taxon>Eukaryota</taxon>
        <taxon>Sar</taxon>
        <taxon>Rhizaria</taxon>
        <taxon>Endomyxa</taxon>
        <taxon>Phytomyxea</taxon>
        <taxon>Plasmodiophorida</taxon>
        <taxon>Plasmodiophoridae</taxon>
        <taxon>Spongospora</taxon>
    </lineage>
</organism>
<protein>
    <recommendedName>
        <fullName evidence="5">SEC7 domain-containing protein</fullName>
    </recommendedName>
</protein>
<evidence type="ECO:0000259" key="2">
    <source>
        <dbReference type="PROSITE" id="PS50003"/>
    </source>
</evidence>
<keyword evidence="1" id="KW-1133">Transmembrane helix</keyword>
<evidence type="ECO:0008006" key="5">
    <source>
        <dbReference type="Google" id="ProtNLM"/>
    </source>
</evidence>
<feature type="domain" description="PH" evidence="2">
    <location>
        <begin position="494"/>
        <end position="596"/>
    </location>
</feature>
<feature type="domain" description="SEC7" evidence="3">
    <location>
        <begin position="137"/>
        <end position="315"/>
    </location>
</feature>
<evidence type="ECO:0000259" key="3">
    <source>
        <dbReference type="PROSITE" id="PS50190"/>
    </source>
</evidence>
<reference evidence="4" key="1">
    <citation type="submission" date="2015-04" db="EMBL/GenBank/DDBJ databases">
        <title>The genome sequence of the plant pathogenic Rhizarian Plasmodiophora brassicae reveals insights in its biotrophic life cycle and the origin of chitin synthesis.</title>
        <authorList>
            <person name="Schwelm A."/>
            <person name="Fogelqvist J."/>
            <person name="Knaust A."/>
            <person name="Julke S."/>
            <person name="Lilja T."/>
            <person name="Dhandapani V."/>
            <person name="Bonilla-Rosso G."/>
            <person name="Karlsson M."/>
            <person name="Shevchenko A."/>
            <person name="Choi S.R."/>
            <person name="Kim H.G."/>
            <person name="Park J.Y."/>
            <person name="Lim Y.P."/>
            <person name="Ludwig-Muller J."/>
            <person name="Dixelius C."/>
        </authorList>
    </citation>
    <scope>NUCLEOTIDE SEQUENCE</scope>
    <source>
        <tissue evidence="4">Potato root galls</tissue>
    </source>
</reference>
<dbReference type="CDD" id="cd00065">
    <property type="entry name" value="FYVE_like_SF"/>
    <property type="match status" value="1"/>
</dbReference>
<dbReference type="SUPFAM" id="SSF48425">
    <property type="entry name" value="Sec7 domain"/>
    <property type="match status" value="1"/>
</dbReference>
<feature type="transmembrane region" description="Helical" evidence="1">
    <location>
        <begin position="6"/>
        <end position="29"/>
    </location>
</feature>
<proteinExistence type="predicted"/>
<dbReference type="GO" id="GO:0032012">
    <property type="term" value="P:regulation of ARF protein signal transduction"/>
    <property type="evidence" value="ECO:0007669"/>
    <property type="project" value="InterPro"/>
</dbReference>
<sequence>MLHNLATCYVAAFPVQISLTITSCIIPLLRSSTIFLEKRFSLLAALVKTLCHKSLLFSLFNVFDDSLSDLLINPFHELLLCLETFANEVVESENRILRFELLRMVHDISMCFADFKHSPNSSDQVSKTGVLVQTMKLVDTQGIHQTFSSLRHQGVPSFGSISLLSLLLNQQSPSTVGEFLGGTTTANLAPDQEAMRQQYFRTFSFPQDDVVQSMRMLLSCSGFSLPPETQQIERILHSFSACILLEQNRHRFRDADCATIIAYMLLLHNTSCHNPKLRIHDRVPVKVFVESIQNTGGCYYSEEELISMYDDVVAQPFAPLSASSLHLERLLRLSCAKLSLHERLRLPLEQQNLINHNVEQCGTSAMFCRAIALASPRLLSCFRSLSVFNDMRSIVYTMNGLKYLISAARSVDMNHQALEISEVLVDYAFRRQDDEDRNHHLPDRGSLISDTNLDSKIDDMCRKMVLNCNSKKLGEIESAIQGEHGISLVNSDRKLLAQGTLIKKCASGRREDRRYDVFLFSDIIMYGLIYSHGSEVRINVHRVVQLAFCDVQDLDLGVSPSNNAFKIVNPQKNLVLVGESPGDKQRWFTEINDAIQNARRHRCSLIKTLTESSFLQQDGNKDVIQLLCTSSAFLGKQVRFEDENVVKIVDVSPTAPDHCKLCLRSFTRLCGRRKRTCSLCQDSVCAKCVVETSSTLILSSSSPCTCVCCFALINNQAPYLLNHDCSSPCCYLSIVQNTQ</sequence>
<dbReference type="Gene3D" id="2.30.29.30">
    <property type="entry name" value="Pleckstrin-homology domain (PH domain)/Phosphotyrosine-binding domain (PTB)"/>
    <property type="match status" value="1"/>
</dbReference>
<dbReference type="InterPro" id="IPR001849">
    <property type="entry name" value="PH_domain"/>
</dbReference>
<dbReference type="Pfam" id="PF01369">
    <property type="entry name" value="Sec7"/>
    <property type="match status" value="1"/>
</dbReference>
<dbReference type="SMART" id="SM00233">
    <property type="entry name" value="PH"/>
    <property type="match status" value="1"/>
</dbReference>
<dbReference type="InterPro" id="IPR023394">
    <property type="entry name" value="Sec7_C_sf"/>
</dbReference>
<dbReference type="PROSITE" id="PS50190">
    <property type="entry name" value="SEC7"/>
    <property type="match status" value="1"/>
</dbReference>
<dbReference type="InterPro" id="IPR035999">
    <property type="entry name" value="Sec7_dom_sf"/>
</dbReference>
<dbReference type="SUPFAM" id="SSF50729">
    <property type="entry name" value="PH domain-like"/>
    <property type="match status" value="1"/>
</dbReference>
<accession>A0A0H5RB74</accession>
<evidence type="ECO:0000313" key="4">
    <source>
        <dbReference type="EMBL" id="CRZ05719.1"/>
    </source>
</evidence>
<dbReference type="AlphaFoldDB" id="A0A0H5RB74"/>
<dbReference type="PROSITE" id="PS50003">
    <property type="entry name" value="PH_DOMAIN"/>
    <property type="match status" value="1"/>
</dbReference>
<keyword evidence="1" id="KW-0812">Transmembrane</keyword>
<dbReference type="InterPro" id="IPR011993">
    <property type="entry name" value="PH-like_dom_sf"/>
</dbReference>
<dbReference type="Gene3D" id="1.10.1000.11">
    <property type="entry name" value="Arf Nucleotide-binding Site Opener,domain 2"/>
    <property type="match status" value="1"/>
</dbReference>
<dbReference type="EMBL" id="HACM01005277">
    <property type="protein sequence ID" value="CRZ05719.1"/>
    <property type="molecule type" value="Transcribed_RNA"/>
</dbReference>
<name>A0A0H5RB74_9EUKA</name>
<dbReference type="InterPro" id="IPR000904">
    <property type="entry name" value="Sec7_dom"/>
</dbReference>
<dbReference type="GO" id="GO:0005085">
    <property type="term" value="F:guanyl-nucleotide exchange factor activity"/>
    <property type="evidence" value="ECO:0007669"/>
    <property type="project" value="InterPro"/>
</dbReference>
<dbReference type="SMART" id="SM00222">
    <property type="entry name" value="Sec7"/>
    <property type="match status" value="1"/>
</dbReference>
<dbReference type="GO" id="GO:0005737">
    <property type="term" value="C:cytoplasm"/>
    <property type="evidence" value="ECO:0007669"/>
    <property type="project" value="TreeGrafter"/>
</dbReference>
<dbReference type="InterPro" id="IPR051092">
    <property type="entry name" value="FYVE_RhoGEF_PH"/>
</dbReference>
<dbReference type="PANTHER" id="PTHR12673">
    <property type="entry name" value="FACIOGENITAL DYSPLASIA PROTEIN"/>
    <property type="match status" value="1"/>
</dbReference>
<evidence type="ECO:0000256" key="1">
    <source>
        <dbReference type="SAM" id="Phobius"/>
    </source>
</evidence>
<dbReference type="SUPFAM" id="SSF57903">
    <property type="entry name" value="FYVE/PHD zinc finger"/>
    <property type="match status" value="1"/>
</dbReference>
<keyword evidence="1" id="KW-0472">Membrane</keyword>